<reference evidence="1" key="1">
    <citation type="journal article" date="2014" name="Int. J. Syst. Evol. Microbiol.">
        <title>Complete genome sequence of Corynebacterium casei LMG S-19264T (=DSM 44701T), isolated from a smear-ripened cheese.</title>
        <authorList>
            <consortium name="US DOE Joint Genome Institute (JGI-PGF)"/>
            <person name="Walter F."/>
            <person name="Albersmeier A."/>
            <person name="Kalinowski J."/>
            <person name="Ruckert C."/>
        </authorList>
    </citation>
    <scope>NUCLEOTIDE SEQUENCE</scope>
    <source>
        <strain evidence="1">CGMCC 4.7308</strain>
    </source>
</reference>
<reference evidence="1" key="2">
    <citation type="submission" date="2020-09" db="EMBL/GenBank/DDBJ databases">
        <authorList>
            <person name="Sun Q."/>
            <person name="Zhou Y."/>
        </authorList>
    </citation>
    <scope>NUCLEOTIDE SEQUENCE</scope>
    <source>
        <strain evidence="1">CGMCC 4.7308</strain>
    </source>
</reference>
<accession>A0A917WPK7</accession>
<sequence>MAVNSTAAGQKRPVSVVEVAVRTDASVQCTPNRCGSTAAGLVSTDGAALVLAPVPLATSVVLDAAAVL</sequence>
<name>A0A917WPK7_9ACTN</name>
<keyword evidence="2" id="KW-1185">Reference proteome</keyword>
<gene>
    <name evidence="1" type="ORF">GCM10011594_43620</name>
</gene>
<protein>
    <submittedName>
        <fullName evidence="1">Uncharacterized protein</fullName>
    </submittedName>
</protein>
<dbReference type="Proteomes" id="UP000655208">
    <property type="component" value="Unassembled WGS sequence"/>
</dbReference>
<evidence type="ECO:0000313" key="2">
    <source>
        <dbReference type="Proteomes" id="UP000655208"/>
    </source>
</evidence>
<evidence type="ECO:0000313" key="1">
    <source>
        <dbReference type="EMBL" id="GGM18817.1"/>
    </source>
</evidence>
<organism evidence="1 2">
    <name type="scientific">Nakamurella endophytica</name>
    <dbReference type="NCBI Taxonomy" id="1748367"/>
    <lineage>
        <taxon>Bacteria</taxon>
        <taxon>Bacillati</taxon>
        <taxon>Actinomycetota</taxon>
        <taxon>Actinomycetes</taxon>
        <taxon>Nakamurellales</taxon>
        <taxon>Nakamurellaceae</taxon>
        <taxon>Nakamurella</taxon>
    </lineage>
</organism>
<dbReference type="EMBL" id="BMNA01000021">
    <property type="protein sequence ID" value="GGM18817.1"/>
    <property type="molecule type" value="Genomic_DNA"/>
</dbReference>
<dbReference type="AlphaFoldDB" id="A0A917WPK7"/>
<comment type="caution">
    <text evidence="1">The sequence shown here is derived from an EMBL/GenBank/DDBJ whole genome shotgun (WGS) entry which is preliminary data.</text>
</comment>
<proteinExistence type="predicted"/>